<protein>
    <recommendedName>
        <fullName evidence="3">Fungal lipase-like domain-containing protein</fullName>
    </recommendedName>
</protein>
<reference evidence="1 2" key="1">
    <citation type="journal article" date="2023" name="Microbiol. Spectr.">
        <title>Symbiosis of Carpenter Bees with Uncharacterized Lactic Acid Bacteria Showing NAD Auxotrophy.</title>
        <authorList>
            <person name="Kawasaki S."/>
            <person name="Ozawa K."/>
            <person name="Mori T."/>
            <person name="Yamamoto A."/>
            <person name="Ito M."/>
            <person name="Ohkuma M."/>
            <person name="Sakamoto M."/>
            <person name="Matsutani M."/>
        </authorList>
    </citation>
    <scope>NUCLEOTIDE SEQUENCE [LARGE SCALE GENOMIC DNA]</scope>
    <source>
        <strain evidence="1 2">Kim37-2</strain>
    </source>
</reference>
<dbReference type="InterPro" id="IPR029058">
    <property type="entry name" value="AB_hydrolase_fold"/>
</dbReference>
<evidence type="ECO:0000313" key="2">
    <source>
        <dbReference type="Proteomes" id="UP001321766"/>
    </source>
</evidence>
<evidence type="ECO:0008006" key="3">
    <source>
        <dbReference type="Google" id="ProtNLM"/>
    </source>
</evidence>
<evidence type="ECO:0000313" key="1">
    <source>
        <dbReference type="EMBL" id="BDR53393.1"/>
    </source>
</evidence>
<keyword evidence="2" id="KW-1185">Reference proteome</keyword>
<dbReference type="Proteomes" id="UP001321766">
    <property type="component" value="Chromosome"/>
</dbReference>
<organism evidence="1 2">
    <name type="scientific">Bombiscardovia nodaiensis</name>
    <dbReference type="NCBI Taxonomy" id="2932181"/>
    <lineage>
        <taxon>Bacteria</taxon>
        <taxon>Bacillati</taxon>
        <taxon>Actinomycetota</taxon>
        <taxon>Actinomycetes</taxon>
        <taxon>Bifidobacteriales</taxon>
        <taxon>Bifidobacteriaceae</taxon>
        <taxon>Bombiscardovia</taxon>
    </lineage>
</organism>
<gene>
    <name evidence="1" type="ORF">KIM372_13000</name>
</gene>
<sequence length="309" mass="34145">MSEHTQTHSRLSGRAGGFSLRELNQLSQYSYGVGRADSMTLLGRHNFNDDDLGAYWVLDSLYSPSNGFEGFIVATLTPEGEADYEHIAVVFAGTNIKDDARNDLRATPGTFMIPWKNSFGQADQAEILVQKAIYLAEEHGCPCPHIILSGHSLGAGLAIMKALEHNLTAQVFCAVDPWRVLTPAERQRARSLRSDCQIVDYRLTNDRLTGPLNHFLSGQDNRSARVVWCGTGTDPFCHWLGNFTFDTTGDIVRSQPPEQAGSFRHIRQALATFKQQAHHKVSALKGFAANLADAQQSWLDKLSKNQSLG</sequence>
<dbReference type="Gene3D" id="3.40.50.1820">
    <property type="entry name" value="alpha/beta hydrolase"/>
    <property type="match status" value="1"/>
</dbReference>
<proteinExistence type="predicted"/>
<dbReference type="SUPFAM" id="SSF53474">
    <property type="entry name" value="alpha/beta-Hydrolases"/>
    <property type="match status" value="1"/>
</dbReference>
<name>A0ABM8B9X1_9BIFI</name>
<dbReference type="EMBL" id="AP026798">
    <property type="protein sequence ID" value="BDR53393.1"/>
    <property type="molecule type" value="Genomic_DNA"/>
</dbReference>
<accession>A0ABM8B9X1</accession>